<protein>
    <recommendedName>
        <fullName evidence="3">Knr4/Smi1-like domain-containing protein</fullName>
    </recommendedName>
</protein>
<reference evidence="1 2" key="1">
    <citation type="submission" date="2021-01" db="EMBL/GenBank/DDBJ databases">
        <title>Whole genome shotgun sequence of Actinoplanes durhamensis NBRC 14914.</title>
        <authorList>
            <person name="Komaki H."/>
            <person name="Tamura T."/>
        </authorList>
    </citation>
    <scope>NUCLEOTIDE SEQUENCE [LARGE SCALE GENOMIC DNA]</scope>
    <source>
        <strain evidence="1 2">NBRC 14914</strain>
    </source>
</reference>
<name>A0ABQ3YP51_9ACTN</name>
<keyword evidence="2" id="KW-1185">Reference proteome</keyword>
<evidence type="ECO:0000313" key="2">
    <source>
        <dbReference type="Proteomes" id="UP000637628"/>
    </source>
</evidence>
<comment type="caution">
    <text evidence="1">The sequence shown here is derived from an EMBL/GenBank/DDBJ whole genome shotgun (WGS) entry which is preliminary data.</text>
</comment>
<dbReference type="Proteomes" id="UP000637628">
    <property type="component" value="Unassembled WGS sequence"/>
</dbReference>
<evidence type="ECO:0000313" key="1">
    <source>
        <dbReference type="EMBL" id="GID99354.1"/>
    </source>
</evidence>
<dbReference type="EMBL" id="BOML01000006">
    <property type="protein sequence ID" value="GID99354.1"/>
    <property type="molecule type" value="Genomic_DNA"/>
</dbReference>
<dbReference type="RefSeq" id="WP_203724759.1">
    <property type="nucleotide sequence ID" value="NZ_BAAATX010000004.1"/>
</dbReference>
<proteinExistence type="predicted"/>
<gene>
    <name evidence="1" type="ORF">Adu01nite_07050</name>
</gene>
<organism evidence="1 2">
    <name type="scientific">Paractinoplanes durhamensis</name>
    <dbReference type="NCBI Taxonomy" id="113563"/>
    <lineage>
        <taxon>Bacteria</taxon>
        <taxon>Bacillati</taxon>
        <taxon>Actinomycetota</taxon>
        <taxon>Actinomycetes</taxon>
        <taxon>Micromonosporales</taxon>
        <taxon>Micromonosporaceae</taxon>
        <taxon>Paractinoplanes</taxon>
    </lineage>
</organism>
<accession>A0ABQ3YP51</accession>
<evidence type="ECO:0008006" key="3">
    <source>
        <dbReference type="Google" id="ProtNLM"/>
    </source>
</evidence>
<sequence length="361" mass="39242">MTATSTQALLEIIRWSAPPAPVNWRAVQKAVGVTYPAEFREVADALPPGSFQTFLSLLHPTSHKPRVYAEELLGYAGMLSSSADSSFPYPIYPAAGGLLPWAVVGFDYIICWLTEGDDPDAWPVVICSAHLSEWQVHRMSTAEFLRAVLTVPSPIELLDYVAEAQQPPSYIGVDGAQSDQAGPDERYWVREAEGRTLIGPADAVEQLRELVTPAPPAVPDWYDVWMKVQGKIGWPPPADYQHLVEELGAITVGGVTVAVPGGPVDLVGTYEKLRRRVNRELAAAGGPPGPVWPAKFGVLRWADIAGGGHVCWLAVSPDPDTWPVIVLDAELRRHVLHMMTASRFLLELATNPDAIVLEPPG</sequence>